<feature type="signal peptide" evidence="2">
    <location>
        <begin position="1"/>
        <end position="41"/>
    </location>
</feature>
<feature type="compositionally biased region" description="Basic residues" evidence="1">
    <location>
        <begin position="63"/>
        <end position="83"/>
    </location>
</feature>
<dbReference type="EMBL" id="AP022613">
    <property type="protein sequence ID" value="BBZ37527.1"/>
    <property type="molecule type" value="Genomic_DNA"/>
</dbReference>
<feature type="chain" id="PRO_5043534233" evidence="2">
    <location>
        <begin position="42"/>
        <end position="137"/>
    </location>
</feature>
<dbReference type="AlphaFoldDB" id="A0A1X1TA48"/>
<dbReference type="Proteomes" id="UP000467385">
    <property type="component" value="Chromosome"/>
</dbReference>
<reference evidence="3 4" key="1">
    <citation type="journal article" date="2019" name="Emerg. Microbes Infect.">
        <title>Comprehensive subspecies identification of 175 nontuberculous mycobacteria species based on 7547 genomic profiles.</title>
        <authorList>
            <person name="Matsumoto Y."/>
            <person name="Kinjo T."/>
            <person name="Motooka D."/>
            <person name="Nabeya D."/>
            <person name="Jung N."/>
            <person name="Uechi K."/>
            <person name="Horii T."/>
            <person name="Iida T."/>
            <person name="Fujita J."/>
            <person name="Nakamura S."/>
        </authorList>
    </citation>
    <scope>NUCLEOTIDE SEQUENCE [LARGE SCALE GENOMIC DNA]</scope>
    <source>
        <strain evidence="3 4">JCM 14738</strain>
    </source>
</reference>
<protein>
    <submittedName>
        <fullName evidence="3">Uncharacterized protein</fullName>
    </submittedName>
</protein>
<evidence type="ECO:0000256" key="1">
    <source>
        <dbReference type="SAM" id="MobiDB-lite"/>
    </source>
</evidence>
<dbReference type="RefSeq" id="WP_085233438.1">
    <property type="nucleotide sequence ID" value="NZ_AP022613.1"/>
</dbReference>
<feature type="region of interest" description="Disordered" evidence="1">
    <location>
        <begin position="59"/>
        <end position="100"/>
    </location>
</feature>
<sequence>MPRTANAKTAFMTRVVGFLAVVAGLLVAAALLVLFAAAAHAALASSPGTDRAVGMHRPGAAPHVRHAHSGLRKDGGRHRRPAHQSRQASGCRPCQHRPPHGSARTYLASMGWTHKTVHRVQGGHHHAQGHAQPGWLV</sequence>
<gene>
    <name evidence="3" type="ORF">MCNS_05900</name>
</gene>
<evidence type="ECO:0000313" key="3">
    <source>
        <dbReference type="EMBL" id="BBZ37527.1"/>
    </source>
</evidence>
<accession>A0A1X1TA48</accession>
<organism evidence="3 4">
    <name type="scientific">Mycobacterium conspicuum</name>
    <dbReference type="NCBI Taxonomy" id="44010"/>
    <lineage>
        <taxon>Bacteria</taxon>
        <taxon>Bacillati</taxon>
        <taxon>Actinomycetota</taxon>
        <taxon>Actinomycetes</taxon>
        <taxon>Mycobacteriales</taxon>
        <taxon>Mycobacteriaceae</taxon>
        <taxon>Mycobacterium</taxon>
    </lineage>
</organism>
<keyword evidence="4" id="KW-1185">Reference proteome</keyword>
<name>A0A1X1TA48_9MYCO</name>
<keyword evidence="2" id="KW-0732">Signal</keyword>
<evidence type="ECO:0000256" key="2">
    <source>
        <dbReference type="SAM" id="SignalP"/>
    </source>
</evidence>
<proteinExistence type="predicted"/>
<evidence type="ECO:0000313" key="4">
    <source>
        <dbReference type="Proteomes" id="UP000467385"/>
    </source>
</evidence>